<keyword evidence="10" id="KW-0472">Membrane</keyword>
<dbReference type="PANTHER" id="PTHR12450">
    <property type="entry name" value="DENTIN MATRIX PROTEIN 4 PROTEIN FAM20"/>
    <property type="match status" value="1"/>
</dbReference>
<feature type="region of interest" description="Disordered" evidence="9">
    <location>
        <begin position="66"/>
        <end position="96"/>
    </location>
</feature>
<feature type="domain" description="FAM20 C-terminal" evidence="11">
    <location>
        <begin position="289"/>
        <end position="500"/>
    </location>
</feature>
<keyword evidence="10" id="KW-1133">Transmembrane helix</keyword>
<evidence type="ECO:0000256" key="3">
    <source>
        <dbReference type="ARBA" id="ARBA00023034"/>
    </source>
</evidence>
<evidence type="ECO:0000256" key="9">
    <source>
        <dbReference type="SAM" id="MobiDB-lite"/>
    </source>
</evidence>
<feature type="binding site" evidence="8">
    <location>
        <position position="414"/>
    </location>
    <ligand>
        <name>Mn(2+)</name>
        <dbReference type="ChEBI" id="CHEBI:29035"/>
    </ligand>
</feature>
<keyword evidence="13" id="KW-1185">Reference proteome</keyword>
<organism evidence="12 13">
    <name type="scientific">Magallana gigas</name>
    <name type="common">Pacific oyster</name>
    <name type="synonym">Crassostrea gigas</name>
    <dbReference type="NCBI Taxonomy" id="29159"/>
    <lineage>
        <taxon>Eukaryota</taxon>
        <taxon>Metazoa</taxon>
        <taxon>Spiralia</taxon>
        <taxon>Lophotrochozoa</taxon>
        <taxon>Mollusca</taxon>
        <taxon>Bivalvia</taxon>
        <taxon>Autobranchia</taxon>
        <taxon>Pteriomorphia</taxon>
        <taxon>Ostreida</taxon>
        <taxon>Ostreoidea</taxon>
        <taxon>Ostreidae</taxon>
        <taxon>Magallana</taxon>
    </lineage>
</organism>
<evidence type="ECO:0000313" key="13">
    <source>
        <dbReference type="Proteomes" id="UP000005408"/>
    </source>
</evidence>
<dbReference type="OrthoDB" id="8583677at2759"/>
<evidence type="ECO:0000256" key="10">
    <source>
        <dbReference type="SAM" id="Phobius"/>
    </source>
</evidence>
<feature type="binding site" evidence="7">
    <location>
        <position position="243"/>
    </location>
    <ligand>
        <name>ATP</name>
        <dbReference type="ChEBI" id="CHEBI:30616"/>
    </ligand>
</feature>
<keyword evidence="4" id="KW-1015">Disulfide bond</keyword>
<dbReference type="Proteomes" id="UP000005408">
    <property type="component" value="Unassembled WGS sequence"/>
</dbReference>
<dbReference type="GO" id="GO:0005794">
    <property type="term" value="C:Golgi apparatus"/>
    <property type="evidence" value="ECO:0007669"/>
    <property type="project" value="UniProtKB-SubCell"/>
</dbReference>
<evidence type="ECO:0000313" key="12">
    <source>
        <dbReference type="EnsemblMetazoa" id="G3346.14:cds"/>
    </source>
</evidence>
<comment type="subcellular location">
    <subcellularLocation>
        <location evidence="1">Golgi apparatus</location>
    </subcellularLocation>
</comment>
<evidence type="ECO:0000256" key="8">
    <source>
        <dbReference type="PIRSR" id="PIRSR624869-3"/>
    </source>
</evidence>
<feature type="binding site" evidence="7">
    <location>
        <position position="206"/>
    </location>
    <ligand>
        <name>ATP</name>
        <dbReference type="ChEBI" id="CHEBI:30616"/>
    </ligand>
</feature>
<feature type="binding site" evidence="7">
    <location>
        <position position="222"/>
    </location>
    <ligand>
        <name>ATP</name>
        <dbReference type="ChEBI" id="CHEBI:30616"/>
    </ligand>
</feature>
<evidence type="ECO:0000256" key="7">
    <source>
        <dbReference type="PIRSR" id="PIRSR624869-2"/>
    </source>
</evidence>
<keyword evidence="3" id="KW-0333">Golgi apparatus</keyword>
<feature type="active site" evidence="6">
    <location>
        <position position="394"/>
    </location>
</feature>
<feature type="binding site" evidence="7">
    <location>
        <position position="414"/>
    </location>
    <ligand>
        <name>ATP</name>
        <dbReference type="ChEBI" id="CHEBI:30616"/>
    </ligand>
</feature>
<proteinExistence type="inferred from homology"/>
<feature type="binding site" evidence="7">
    <location>
        <position position="399"/>
    </location>
    <ligand>
        <name>ATP</name>
        <dbReference type="ChEBI" id="CHEBI:30616"/>
    </ligand>
</feature>
<dbReference type="InterPro" id="IPR009581">
    <property type="entry name" value="FAM20_C"/>
</dbReference>
<dbReference type="GO" id="GO:0046872">
    <property type="term" value="F:metal ion binding"/>
    <property type="evidence" value="ECO:0007669"/>
    <property type="project" value="UniProtKB-KW"/>
</dbReference>
<name>A0A8W8MJH4_MAGGI</name>
<evidence type="ECO:0000256" key="4">
    <source>
        <dbReference type="ARBA" id="ARBA00023157"/>
    </source>
</evidence>
<evidence type="ECO:0000256" key="2">
    <source>
        <dbReference type="ARBA" id="ARBA00006557"/>
    </source>
</evidence>
<dbReference type="PANTHER" id="PTHR12450:SF22">
    <property type="entry name" value="EXTRACELLULAR SERINE_THREONINE PROTEIN CG31145"/>
    <property type="match status" value="1"/>
</dbReference>
<keyword evidence="7" id="KW-0547">Nucleotide-binding</keyword>
<comment type="similarity">
    <text evidence="2">Belongs to the FAM20 family.</text>
</comment>
<feature type="binding site" evidence="8">
    <location>
        <position position="243"/>
    </location>
    <ligand>
        <name>Mn(2+)</name>
        <dbReference type="ChEBI" id="CHEBI:29035"/>
    </ligand>
</feature>
<dbReference type="GO" id="GO:0016773">
    <property type="term" value="F:phosphotransferase activity, alcohol group as acceptor"/>
    <property type="evidence" value="ECO:0007669"/>
    <property type="project" value="TreeGrafter"/>
</dbReference>
<dbReference type="Pfam" id="PF06702">
    <property type="entry name" value="Fam20C"/>
    <property type="match status" value="1"/>
</dbReference>
<feature type="compositionally biased region" description="Basic and acidic residues" evidence="9">
    <location>
        <begin position="87"/>
        <end position="96"/>
    </location>
</feature>
<keyword evidence="8" id="KW-0479">Metal-binding</keyword>
<dbReference type="GO" id="GO:0005524">
    <property type="term" value="F:ATP binding"/>
    <property type="evidence" value="ECO:0007669"/>
    <property type="project" value="UniProtKB-KW"/>
</dbReference>
<keyword evidence="7" id="KW-0067">ATP-binding</keyword>
<protein>
    <recommendedName>
        <fullName evidence="11">FAM20 C-terminal domain-containing protein</fullName>
    </recommendedName>
</protein>
<accession>A0A8W8MJH4</accession>
<evidence type="ECO:0000256" key="1">
    <source>
        <dbReference type="ARBA" id="ARBA00004555"/>
    </source>
</evidence>
<dbReference type="EnsemblMetazoa" id="G3346.14">
    <property type="protein sequence ID" value="G3346.14:cds"/>
    <property type="gene ID" value="G3346"/>
</dbReference>
<evidence type="ECO:0000259" key="11">
    <source>
        <dbReference type="Pfam" id="PF06702"/>
    </source>
</evidence>
<sequence length="512" mass="59639">MKLKYRVLGSILGLSFIGTCMYLLNTLPRIIEYTKPSPHIRKLIPRIVDTEAHFSALRKRLNKSNYTSDEFSPETVEGERAQPAGREVIKAHDQKPEKFSDDAVDDMLKKLGRTHPKMFDMEELRVTPYESVLWNIKKRNHKKGIYLPGYTDSENGGGGSANWEKYQRGINQYFMYEPDDPAVDGLMADMEQETVIDVEQKDGGTQLKLIITFQDEGQALFKPMRFPREVETLPNHFYFSDYERHYAEIGAFHLDRILAFYRVPPVAGRRFNMTYEIKRLADRKLAKTFFISPANNVCFHGSCSYYCDTGHAICGNPDTVEASLATFLPPEKIGRRKTWRNPWKRSYSKHRKAYWEVYDDLCDKVRTKPPYNNERRLQDLIDMHIFDFLTGNLDRHHYETFRDFGNVTFHMHLDNGRAFGKSHKDDLSILAPLYQCCVIRYSTFIKLSKFYLGPEKLSNSLRKSLNKDSLRPILLEPHLIALDRRVVLILKEIAKCLEKGIEVENVIVDDFF</sequence>
<keyword evidence="8" id="KW-0464">Manganese</keyword>
<dbReference type="AlphaFoldDB" id="A0A8W8MJH4"/>
<dbReference type="OMA" id="RQCCIIK"/>
<comment type="cofactor">
    <cofactor evidence="8">
        <name>Mn(2+)</name>
        <dbReference type="ChEBI" id="CHEBI:29035"/>
    </cofactor>
</comment>
<keyword evidence="5" id="KW-0325">Glycoprotein</keyword>
<evidence type="ECO:0000256" key="5">
    <source>
        <dbReference type="ARBA" id="ARBA00023180"/>
    </source>
</evidence>
<dbReference type="Gene3D" id="1.10.1070.20">
    <property type="match status" value="1"/>
</dbReference>
<reference evidence="12" key="1">
    <citation type="submission" date="2022-08" db="UniProtKB">
        <authorList>
            <consortium name="EnsemblMetazoa"/>
        </authorList>
    </citation>
    <scope>IDENTIFICATION</scope>
    <source>
        <strain evidence="12">05x7-T-G4-1.051#20</strain>
    </source>
</reference>
<feature type="transmembrane region" description="Helical" evidence="10">
    <location>
        <begin position="7"/>
        <end position="24"/>
    </location>
</feature>
<evidence type="ECO:0000256" key="6">
    <source>
        <dbReference type="PIRSR" id="PIRSR624869-1"/>
    </source>
</evidence>
<dbReference type="InterPro" id="IPR024869">
    <property type="entry name" value="FAM20"/>
</dbReference>
<feature type="binding site" evidence="7">
    <location>
        <begin position="325"/>
        <end position="328"/>
    </location>
    <ligand>
        <name>ATP</name>
        <dbReference type="ChEBI" id="CHEBI:30616"/>
    </ligand>
</feature>
<keyword evidence="10" id="KW-0812">Transmembrane</keyword>
<dbReference type="CDD" id="cd10314">
    <property type="entry name" value="FAM20_C"/>
    <property type="match status" value="1"/>
</dbReference>